<comment type="caution">
    <text evidence="5">The sequence shown here is derived from an EMBL/GenBank/DDBJ whole genome shotgun (WGS) entry which is preliminary data.</text>
</comment>
<dbReference type="InterPro" id="IPR011711">
    <property type="entry name" value="GntR_C"/>
</dbReference>
<dbReference type="InterPro" id="IPR000524">
    <property type="entry name" value="Tscrpt_reg_HTH_GntR"/>
</dbReference>
<dbReference type="SUPFAM" id="SSF48008">
    <property type="entry name" value="GntR ligand-binding domain-like"/>
    <property type="match status" value="1"/>
</dbReference>
<sequence>MAQPSSPLAPSSEDRIVRRKLSDLVLERLTAMVLSGELKPGDTVPSERDLMARFGVGRPAVREALQAMQMRGLITIVHGERSRVNPLTAEIALHQADTMAQVILSTAPEALDHLKDVRRLFETGMVRIAVAKATPAEIAELREVVHSQRRALGDAPAFIACDIAFHRRIAEISGNPILRAVSEAMLNWVFRYHNDLLHWSGREDVTLGDHLRIIERIEARDAEGAVAAMQAHLDRSTGVIQHSA</sequence>
<dbReference type="InterPro" id="IPR036390">
    <property type="entry name" value="WH_DNA-bd_sf"/>
</dbReference>
<keyword evidence="6" id="KW-1185">Reference proteome</keyword>
<evidence type="ECO:0000256" key="3">
    <source>
        <dbReference type="ARBA" id="ARBA00023163"/>
    </source>
</evidence>
<dbReference type="InterPro" id="IPR008920">
    <property type="entry name" value="TF_FadR/GntR_C"/>
</dbReference>
<evidence type="ECO:0000256" key="2">
    <source>
        <dbReference type="ARBA" id="ARBA00023125"/>
    </source>
</evidence>
<dbReference type="RefSeq" id="WP_311759146.1">
    <property type="nucleotide sequence ID" value="NZ_JAVRQI010000006.1"/>
</dbReference>
<feature type="domain" description="HTH gntR-type" evidence="4">
    <location>
        <begin position="19"/>
        <end position="87"/>
    </location>
</feature>
<dbReference type="EMBL" id="JAVRQI010000006">
    <property type="protein sequence ID" value="MDT1062048.1"/>
    <property type="molecule type" value="Genomic_DNA"/>
</dbReference>
<dbReference type="SMART" id="SM00345">
    <property type="entry name" value="HTH_GNTR"/>
    <property type="match status" value="1"/>
</dbReference>
<dbReference type="PRINTS" id="PR00035">
    <property type="entry name" value="HTHGNTR"/>
</dbReference>
<reference evidence="6" key="1">
    <citation type="submission" date="2023-07" db="EMBL/GenBank/DDBJ databases">
        <title>Characterization of two Paracoccaceae strains isolated from Phycosphere and proposal of Xinfangfangia lacusdiani sp. nov.</title>
        <authorList>
            <person name="Deng Y."/>
            <person name="Zhang Y.Q."/>
        </authorList>
    </citation>
    <scope>NUCLEOTIDE SEQUENCE [LARGE SCALE GENOMIC DNA]</scope>
    <source>
        <strain evidence="6">CPCC 101403</strain>
    </source>
</reference>
<dbReference type="Gene3D" id="1.20.120.530">
    <property type="entry name" value="GntR ligand-binding domain-like"/>
    <property type="match status" value="1"/>
</dbReference>
<dbReference type="Pfam" id="PF00392">
    <property type="entry name" value="GntR"/>
    <property type="match status" value="1"/>
</dbReference>
<dbReference type="PANTHER" id="PTHR43537">
    <property type="entry name" value="TRANSCRIPTIONAL REGULATOR, GNTR FAMILY"/>
    <property type="match status" value="1"/>
</dbReference>
<dbReference type="InterPro" id="IPR036388">
    <property type="entry name" value="WH-like_DNA-bd_sf"/>
</dbReference>
<evidence type="ECO:0000313" key="6">
    <source>
        <dbReference type="Proteomes" id="UP001251085"/>
    </source>
</evidence>
<evidence type="ECO:0000313" key="5">
    <source>
        <dbReference type="EMBL" id="MDT1062048.1"/>
    </source>
</evidence>
<organism evidence="5 6">
    <name type="scientific">Paracoccus broussonetiae</name>
    <dbReference type="NCBI Taxonomy" id="3075834"/>
    <lineage>
        <taxon>Bacteria</taxon>
        <taxon>Pseudomonadati</taxon>
        <taxon>Pseudomonadota</taxon>
        <taxon>Alphaproteobacteria</taxon>
        <taxon>Rhodobacterales</taxon>
        <taxon>Paracoccaceae</taxon>
        <taxon>Paracoccus</taxon>
    </lineage>
</organism>
<dbReference type="Proteomes" id="UP001251085">
    <property type="component" value="Unassembled WGS sequence"/>
</dbReference>
<accession>A0ABU3ECU0</accession>
<name>A0ABU3ECU0_9RHOB</name>
<dbReference type="PANTHER" id="PTHR43537:SF53">
    <property type="entry name" value="HTH-TYPE TRANSCRIPTIONAL REPRESSOR NANR"/>
    <property type="match status" value="1"/>
</dbReference>
<dbReference type="SMART" id="SM00895">
    <property type="entry name" value="FCD"/>
    <property type="match status" value="1"/>
</dbReference>
<proteinExistence type="predicted"/>
<evidence type="ECO:0000259" key="4">
    <source>
        <dbReference type="PROSITE" id="PS50949"/>
    </source>
</evidence>
<evidence type="ECO:0000256" key="1">
    <source>
        <dbReference type="ARBA" id="ARBA00023015"/>
    </source>
</evidence>
<gene>
    <name evidence="5" type="primary">nanR</name>
    <name evidence="5" type="ORF">RM190_09285</name>
</gene>
<keyword evidence="3" id="KW-0804">Transcription</keyword>
<keyword evidence="2" id="KW-0238">DNA-binding</keyword>
<dbReference type="PROSITE" id="PS50949">
    <property type="entry name" value="HTH_GNTR"/>
    <property type="match status" value="1"/>
</dbReference>
<dbReference type="Gene3D" id="1.10.10.10">
    <property type="entry name" value="Winged helix-like DNA-binding domain superfamily/Winged helix DNA-binding domain"/>
    <property type="match status" value="1"/>
</dbReference>
<dbReference type="CDD" id="cd07377">
    <property type="entry name" value="WHTH_GntR"/>
    <property type="match status" value="1"/>
</dbReference>
<keyword evidence="1" id="KW-0805">Transcription regulation</keyword>
<dbReference type="SUPFAM" id="SSF46785">
    <property type="entry name" value="Winged helix' DNA-binding domain"/>
    <property type="match status" value="1"/>
</dbReference>
<protein>
    <submittedName>
        <fullName evidence="5">Transcriptional regulator NanR</fullName>
    </submittedName>
</protein>
<dbReference type="NCBIfam" id="NF003011">
    <property type="entry name" value="PRK03837.1"/>
    <property type="match status" value="1"/>
</dbReference>
<dbReference type="Pfam" id="PF07729">
    <property type="entry name" value="FCD"/>
    <property type="match status" value="1"/>
</dbReference>